<dbReference type="EMBL" id="JANUGP010000058">
    <property type="protein sequence ID" value="MCS0606471.1"/>
    <property type="molecule type" value="Genomic_DNA"/>
</dbReference>
<dbReference type="InterPro" id="IPR023214">
    <property type="entry name" value="HAD_sf"/>
</dbReference>
<evidence type="ECO:0000313" key="5">
    <source>
        <dbReference type="EMBL" id="MCS0606471.1"/>
    </source>
</evidence>
<dbReference type="PANTHER" id="PTHR43344:SF13">
    <property type="entry name" value="PHOSPHATASE RV3661-RELATED"/>
    <property type="match status" value="1"/>
</dbReference>
<dbReference type="InterPro" id="IPR050582">
    <property type="entry name" value="HAD-like_SerB"/>
</dbReference>
<keyword evidence="3 5" id="KW-0378">Hydrolase</keyword>
<name>A0ABT2BD62_9ACTN</name>
<organism evidence="5 6">
    <name type="scientific">Streptomyces pyxinicus</name>
    <dbReference type="NCBI Taxonomy" id="2970331"/>
    <lineage>
        <taxon>Bacteria</taxon>
        <taxon>Bacillati</taxon>
        <taxon>Actinomycetota</taxon>
        <taxon>Actinomycetes</taxon>
        <taxon>Kitasatosporales</taxon>
        <taxon>Streptomycetaceae</taxon>
        <taxon>Streptomyces</taxon>
    </lineage>
</organism>
<dbReference type="RefSeq" id="WP_258783834.1">
    <property type="nucleotide sequence ID" value="NZ_JANUGP010000058.1"/>
</dbReference>
<dbReference type="Gene3D" id="1.20.1440.100">
    <property type="entry name" value="SG protein - dephosphorylation function"/>
    <property type="match status" value="1"/>
</dbReference>
<dbReference type="Pfam" id="PF12710">
    <property type="entry name" value="HAD"/>
    <property type="match status" value="1"/>
</dbReference>
<reference evidence="5 6" key="1">
    <citation type="submission" date="2022-08" db="EMBL/GenBank/DDBJ databases">
        <authorList>
            <person name="Somphong A."/>
            <person name="Phongsopitanun W."/>
        </authorList>
    </citation>
    <scope>NUCLEOTIDE SEQUENCE [LARGE SCALE GENOMIC DNA]</scope>
    <source>
        <strain evidence="5 6">LP11</strain>
    </source>
</reference>
<keyword evidence="6" id="KW-1185">Reference proteome</keyword>
<dbReference type="SUPFAM" id="SSF56784">
    <property type="entry name" value="HAD-like"/>
    <property type="match status" value="1"/>
</dbReference>
<keyword evidence="2" id="KW-0479">Metal-binding</keyword>
<dbReference type="PANTHER" id="PTHR43344">
    <property type="entry name" value="PHOSPHOSERINE PHOSPHATASE"/>
    <property type="match status" value="1"/>
</dbReference>
<dbReference type="Proteomes" id="UP001205612">
    <property type="component" value="Unassembled WGS sequence"/>
</dbReference>
<dbReference type="InterPro" id="IPR006385">
    <property type="entry name" value="HAD_hydro_SerB1"/>
</dbReference>
<evidence type="ECO:0000313" key="6">
    <source>
        <dbReference type="Proteomes" id="UP001205612"/>
    </source>
</evidence>
<gene>
    <name evidence="5" type="ORF">NX794_35485</name>
</gene>
<dbReference type="InterPro" id="IPR036412">
    <property type="entry name" value="HAD-like_sf"/>
</dbReference>
<dbReference type="GO" id="GO:0016787">
    <property type="term" value="F:hydrolase activity"/>
    <property type="evidence" value="ECO:0007669"/>
    <property type="project" value="UniProtKB-KW"/>
</dbReference>
<comment type="similarity">
    <text evidence="1">Belongs to the HAD-like hydrolase superfamily. SerB family.</text>
</comment>
<comment type="caution">
    <text evidence="5">The sequence shown here is derived from an EMBL/GenBank/DDBJ whole genome shotgun (WGS) entry which is preliminary data.</text>
</comment>
<keyword evidence="4" id="KW-0460">Magnesium</keyword>
<evidence type="ECO:0000256" key="4">
    <source>
        <dbReference type="ARBA" id="ARBA00022842"/>
    </source>
</evidence>
<dbReference type="NCBIfam" id="TIGR01490">
    <property type="entry name" value="HAD-SF-IB-hyp1"/>
    <property type="match status" value="1"/>
</dbReference>
<evidence type="ECO:0000256" key="1">
    <source>
        <dbReference type="ARBA" id="ARBA00009184"/>
    </source>
</evidence>
<sequence>MIRRIAFFDLDETLLAQKSMLSFWHHWTDRLVREGRTPPVLRSSGADRATLNRGYFGHFAGVPLARLEAAARQWYAEYRTQHRAYVAGALDALERHHRDGHETALVTGSGRALVQPVAEHLGIRHVLATEQLTDAAGTLTGEVRRSMIGPAKAEGVAALIRRRGVRPGDCFAYGDHSSDLPMLALVGHPVVVGEDPVLRAHGAARGWRVIGTHACPHPDNLVMPAAS</sequence>
<dbReference type="NCBIfam" id="TIGR01488">
    <property type="entry name" value="HAD-SF-IB"/>
    <property type="match status" value="1"/>
</dbReference>
<evidence type="ECO:0000256" key="3">
    <source>
        <dbReference type="ARBA" id="ARBA00022801"/>
    </source>
</evidence>
<accession>A0ABT2BD62</accession>
<protein>
    <submittedName>
        <fullName evidence="5">HAD-IB family hydrolase</fullName>
    </submittedName>
</protein>
<evidence type="ECO:0000256" key="2">
    <source>
        <dbReference type="ARBA" id="ARBA00022723"/>
    </source>
</evidence>
<proteinExistence type="inferred from homology"/>
<dbReference type="Gene3D" id="3.40.50.1000">
    <property type="entry name" value="HAD superfamily/HAD-like"/>
    <property type="match status" value="1"/>
</dbReference>